<dbReference type="KEGG" id="hyg:AUC43_16985"/>
<dbReference type="InterPro" id="IPR005181">
    <property type="entry name" value="SASA"/>
</dbReference>
<keyword evidence="4" id="KW-1185">Reference proteome</keyword>
<evidence type="ECO:0000313" key="4">
    <source>
        <dbReference type="Proteomes" id="UP000059542"/>
    </source>
</evidence>
<keyword evidence="1" id="KW-0378">Hydrolase</keyword>
<evidence type="ECO:0000313" key="3">
    <source>
        <dbReference type="EMBL" id="ALW87428.1"/>
    </source>
</evidence>
<feature type="domain" description="Sialate O-acetylesterase" evidence="2">
    <location>
        <begin position="373"/>
        <end position="473"/>
    </location>
</feature>
<dbReference type="InterPro" id="IPR039329">
    <property type="entry name" value="SIAE"/>
</dbReference>
<dbReference type="PANTHER" id="PTHR22901:SF0">
    <property type="entry name" value="SIALATE O-ACETYLESTERASE"/>
    <property type="match status" value="1"/>
</dbReference>
<dbReference type="Gene3D" id="3.40.50.1110">
    <property type="entry name" value="SGNH hydrolase"/>
    <property type="match status" value="1"/>
</dbReference>
<dbReference type="SUPFAM" id="SSF49785">
    <property type="entry name" value="Galactose-binding domain-like"/>
    <property type="match status" value="1"/>
</dbReference>
<evidence type="ECO:0000256" key="1">
    <source>
        <dbReference type="ARBA" id="ARBA00022801"/>
    </source>
</evidence>
<gene>
    <name evidence="3" type="ORF">AUC43_16985</name>
</gene>
<feature type="domain" description="Sialate O-acetylesterase" evidence="2">
    <location>
        <begin position="71"/>
        <end position="194"/>
    </location>
</feature>
<proteinExistence type="predicted"/>
<dbReference type="PANTHER" id="PTHR22901">
    <property type="entry name" value="SIALATE O-ACETYLESTERASE"/>
    <property type="match status" value="1"/>
</dbReference>
<accession>A0A0U3SMM9</accession>
<dbReference type="AlphaFoldDB" id="A0A0U3SMM9"/>
<evidence type="ECO:0000259" key="2">
    <source>
        <dbReference type="Pfam" id="PF03629"/>
    </source>
</evidence>
<dbReference type="InterPro" id="IPR036514">
    <property type="entry name" value="SGNH_hydro_sf"/>
</dbReference>
<dbReference type="GO" id="GO:0005975">
    <property type="term" value="P:carbohydrate metabolic process"/>
    <property type="evidence" value="ECO:0007669"/>
    <property type="project" value="InterPro"/>
</dbReference>
<name>A0A0U3SMM9_9BACT</name>
<dbReference type="EMBL" id="CP013909">
    <property type="protein sequence ID" value="ALW87428.1"/>
    <property type="molecule type" value="Genomic_DNA"/>
</dbReference>
<dbReference type="SUPFAM" id="SSF52266">
    <property type="entry name" value="SGNH hydrolase"/>
    <property type="match status" value="1"/>
</dbReference>
<dbReference type="GO" id="GO:0004553">
    <property type="term" value="F:hydrolase activity, hydrolyzing O-glycosyl compounds"/>
    <property type="evidence" value="ECO:0007669"/>
    <property type="project" value="InterPro"/>
</dbReference>
<organism evidence="3 4">
    <name type="scientific">Hymenobacter sedentarius</name>
    <dbReference type="NCBI Taxonomy" id="1411621"/>
    <lineage>
        <taxon>Bacteria</taxon>
        <taxon>Pseudomonadati</taxon>
        <taxon>Bacteroidota</taxon>
        <taxon>Cytophagia</taxon>
        <taxon>Cytophagales</taxon>
        <taxon>Hymenobacteraceae</taxon>
        <taxon>Hymenobacter</taxon>
    </lineage>
</organism>
<dbReference type="Proteomes" id="UP000059542">
    <property type="component" value="Chromosome"/>
</dbReference>
<dbReference type="Pfam" id="PF03629">
    <property type="entry name" value="SASA"/>
    <property type="match status" value="2"/>
</dbReference>
<protein>
    <submittedName>
        <fullName evidence="3">9-O-acetylesterase</fullName>
    </submittedName>
</protein>
<dbReference type="Gene3D" id="2.60.120.260">
    <property type="entry name" value="Galactose-binding domain-like"/>
    <property type="match status" value="1"/>
</dbReference>
<reference evidence="3 4" key="1">
    <citation type="submission" date="2015-12" db="EMBL/GenBank/DDBJ databases">
        <authorList>
            <person name="Shamseldin A."/>
            <person name="Moawad H."/>
            <person name="Abd El-Rahim W.M."/>
            <person name="Sadowsky M.J."/>
        </authorList>
    </citation>
    <scope>NUCLEOTIDE SEQUENCE [LARGE SCALE GENOMIC DNA]</scope>
    <source>
        <strain evidence="3 4">DG5B</strain>
    </source>
</reference>
<sequence length="621" mass="67482">MVLQRDANVNVWGWAAPQEAVSVTFLSKTHRTTTGADGKWSIKLPRLKAGGPFEMTIAASNKLVIKNILVGDVWLCSGQSNMETPMSRLRDKYPEVIAQATNPRIRQFDVPLTYAFDKPRADFTGGKWMEANPQTVLQFSGVAYFFAKEINAKYQVPVGIIKDAVGGSPAEAWLSGDALKQFPTYEQQAAKYKDSTLVASIKQKEQAATAAWYRQLYQADKGEAPGQTPWYAPTFDASGWKTMQVPGYWADQGLGPVNGVVWFRKEFDAPAAMVGPPARIELGTIVDADSVYLNGKLVGTTGYQYPPRKYELPAGVLKPGKNVLVVRVINSSGKGGFTPEKKYELRAGGQTVDLRGPWQYQLGATAAPAPGTTTFQYTPGSLFNGMIAPVRPYAIKGVLWYQGESNAGRPADYQALLTALIADWRKHFQQPNLPFIYAQLPNFMAAKKEPGESGWAVMRDIQRRGLAVPHTGMAVILDAGEWNDIHPLDKQTPGHRLALAAQKVAYGEKNLVASGPLYQSMQVAGNKVTLSFASAGSGLVAKGGGPLMGFAVAGTDKKFVWAQAKIEGNKVVVWSDQVTAPVAVRYAWADNPEGANLYNKEGLPASTFTTEPEVPLATSRL</sequence>
<dbReference type="GO" id="GO:0001681">
    <property type="term" value="F:sialate O-acetylesterase activity"/>
    <property type="evidence" value="ECO:0007669"/>
    <property type="project" value="InterPro"/>
</dbReference>
<dbReference type="InterPro" id="IPR008979">
    <property type="entry name" value="Galactose-bd-like_sf"/>
</dbReference>
<dbReference type="STRING" id="1411621.AUC43_16985"/>